<accession>A0A6P8ZVB5</accession>
<feature type="domain" description="Origin recognition complex subunit 2 winged-helix" evidence="9">
    <location>
        <begin position="581"/>
        <end position="640"/>
    </location>
</feature>
<dbReference type="InterPro" id="IPR007220">
    <property type="entry name" value="ORC2"/>
</dbReference>
<dbReference type="GO" id="GO:0003688">
    <property type="term" value="F:DNA replication origin binding"/>
    <property type="evidence" value="ECO:0007669"/>
    <property type="project" value="UniProtKB-UniRule"/>
</dbReference>
<feature type="region of interest" description="Disordered" evidence="7">
    <location>
        <begin position="116"/>
        <end position="310"/>
    </location>
</feature>
<dbReference type="GO" id="GO:0005664">
    <property type="term" value="C:nuclear origin of replication recognition complex"/>
    <property type="evidence" value="ECO:0007669"/>
    <property type="project" value="UniProtKB-UniRule"/>
</dbReference>
<dbReference type="InterPro" id="IPR056772">
    <property type="entry name" value="RecA-like_ORC2"/>
</dbReference>
<name>A0A6P8ZVB5_THRPL</name>
<keyword evidence="5 6" id="KW-0539">Nucleus</keyword>
<dbReference type="InParanoid" id="A0A6P8ZVB5"/>
<keyword evidence="10" id="KW-1185">Reference proteome</keyword>
<feature type="domain" description="Origin recognition complex subunit 2 RecA-like" evidence="8">
    <location>
        <begin position="365"/>
        <end position="525"/>
    </location>
</feature>
<evidence type="ECO:0000313" key="10">
    <source>
        <dbReference type="Proteomes" id="UP000515158"/>
    </source>
</evidence>
<feature type="region of interest" description="Disordered" evidence="7">
    <location>
        <begin position="40"/>
        <end position="66"/>
    </location>
</feature>
<dbReference type="KEGG" id="tpal:117650084"/>
<organism evidence="11">
    <name type="scientific">Thrips palmi</name>
    <name type="common">Melon thrips</name>
    <dbReference type="NCBI Taxonomy" id="161013"/>
    <lineage>
        <taxon>Eukaryota</taxon>
        <taxon>Metazoa</taxon>
        <taxon>Ecdysozoa</taxon>
        <taxon>Arthropoda</taxon>
        <taxon>Hexapoda</taxon>
        <taxon>Insecta</taxon>
        <taxon>Pterygota</taxon>
        <taxon>Neoptera</taxon>
        <taxon>Paraneoptera</taxon>
        <taxon>Thysanoptera</taxon>
        <taxon>Terebrantia</taxon>
        <taxon>Thripoidea</taxon>
        <taxon>Thripidae</taxon>
        <taxon>Thrips</taxon>
    </lineage>
</organism>
<proteinExistence type="inferred from homology"/>
<dbReference type="PANTHER" id="PTHR14052">
    <property type="entry name" value="ORIGIN RECOGNITION COMPLEX SUBUNIT 2"/>
    <property type="match status" value="1"/>
</dbReference>
<evidence type="ECO:0000256" key="5">
    <source>
        <dbReference type="ARBA" id="ARBA00023242"/>
    </source>
</evidence>
<dbReference type="Pfam" id="PF04084">
    <property type="entry name" value="RecA-like_ORC2"/>
    <property type="match status" value="1"/>
</dbReference>
<dbReference type="GeneID" id="117650084"/>
<comment type="subunit">
    <text evidence="6">Component of the origin recognition complex (ORC).</text>
</comment>
<sequence>MDDSKPTRTLRKRNVSVRFAEDVDLQLTHTLCENRRLEGKENARRVASDKTVTPASGRRKSLRQANEDCSIKESVLDKIEEELPAEFTERVHKPLALLGDEDDAVVQVGFQTPRKRKSMVLKAQESASKYSSPFKVDENVTPSKTPRHKDSENVSCTPSRRVSFNTKAIGATPSKLDGTPTKSALKKRDSTVGTPKSRVSLQLHDTPSRTPSNSIPGVDKTPSRLRSRTRALIQKSLAESGSDDGDFSSDEEGSFKPSDESSESSNESSGDEDESPNKATGKMELKTKQVVSTPQSRATSSRTSRRNIKEEKDFEITTDAYFETQSAKQITSNNTLSRLRTPRLQQDALHKLLDDVDAPHHQPITQLCDEYRDHADQWLFSLWEGYSVLLYGLGSKRHVIQTLHQEVLCDCNVLVVNGFFPGVLIKNVLDDILTEILDVNDIPSNLLECVDLIESIQSKKQAEPIYLLVHNLDGASFRNDKAQAIFSHLAQIPKVHLIASIDHINAPLLWDQTKLRRFNFVWYDVTTFVAYAAETSYESSLLIQQSGALALSSLNSVFKSLIPNAKKVFVLVAKNQLDNSKNQSFSGISFQDLYWKCRAAFLASSDKVLRAQLTEFLDHHLLRARRGADGVETLIIPIENGILSQFLETQEQEGSM</sequence>
<evidence type="ECO:0000259" key="9">
    <source>
        <dbReference type="Pfam" id="PF24882"/>
    </source>
</evidence>
<gene>
    <name evidence="11" type="primary">LOC117650084</name>
</gene>
<dbReference type="AlphaFoldDB" id="A0A6P8ZVB5"/>
<evidence type="ECO:0000259" key="8">
    <source>
        <dbReference type="Pfam" id="PF04084"/>
    </source>
</evidence>
<comment type="function">
    <text evidence="6">Component of the origin recognition complex (ORC) that binds origins of replication. DNA-binding is ATP-dependent. ORC is required to assemble the pre-replication complex necessary to initiate DNA replication.</text>
</comment>
<dbReference type="GO" id="GO:0006260">
    <property type="term" value="P:DNA replication"/>
    <property type="evidence" value="ECO:0007669"/>
    <property type="project" value="UniProtKB-UniRule"/>
</dbReference>
<feature type="compositionally biased region" description="Acidic residues" evidence="7">
    <location>
        <begin position="241"/>
        <end position="252"/>
    </location>
</feature>
<feature type="compositionally biased region" description="Polar residues" evidence="7">
    <location>
        <begin position="191"/>
        <end position="215"/>
    </location>
</feature>
<evidence type="ECO:0000256" key="2">
    <source>
        <dbReference type="ARBA" id="ARBA00007421"/>
    </source>
</evidence>
<dbReference type="FunCoup" id="A0A6P8ZVB5">
    <property type="interactions" value="1838"/>
</dbReference>
<evidence type="ECO:0000256" key="6">
    <source>
        <dbReference type="RuleBase" id="RU368084"/>
    </source>
</evidence>
<evidence type="ECO:0000256" key="7">
    <source>
        <dbReference type="SAM" id="MobiDB-lite"/>
    </source>
</evidence>
<dbReference type="Proteomes" id="UP000515158">
    <property type="component" value="Unplaced"/>
</dbReference>
<dbReference type="CTD" id="4999"/>
<dbReference type="InterPro" id="IPR056773">
    <property type="entry name" value="WHD_ORC2"/>
</dbReference>
<evidence type="ECO:0000313" key="11">
    <source>
        <dbReference type="RefSeq" id="XP_034249268.1"/>
    </source>
</evidence>
<dbReference type="PANTHER" id="PTHR14052:SF0">
    <property type="entry name" value="ORIGIN RECOGNITION COMPLEX SUBUNIT 2"/>
    <property type="match status" value="1"/>
</dbReference>
<protein>
    <recommendedName>
        <fullName evidence="3 6">Origin recognition complex subunit 2</fullName>
    </recommendedName>
</protein>
<evidence type="ECO:0000256" key="4">
    <source>
        <dbReference type="ARBA" id="ARBA00022705"/>
    </source>
</evidence>
<evidence type="ECO:0000256" key="3">
    <source>
        <dbReference type="ARBA" id="ARBA00019080"/>
    </source>
</evidence>
<evidence type="ECO:0000256" key="1">
    <source>
        <dbReference type="ARBA" id="ARBA00004123"/>
    </source>
</evidence>
<dbReference type="Pfam" id="PF24882">
    <property type="entry name" value="WHD_ORC2"/>
    <property type="match status" value="1"/>
</dbReference>
<dbReference type="OrthoDB" id="20198at2759"/>
<keyword evidence="4 6" id="KW-0235">DNA replication</keyword>
<comment type="subcellular location">
    <subcellularLocation>
        <location evidence="1 6">Nucleus</location>
    </subcellularLocation>
</comment>
<comment type="similarity">
    <text evidence="2 6">Belongs to the ORC2 family.</text>
</comment>
<dbReference type="RefSeq" id="XP_034249268.1">
    <property type="nucleotide sequence ID" value="XM_034393377.1"/>
</dbReference>
<reference evidence="11" key="1">
    <citation type="submission" date="2025-08" db="UniProtKB">
        <authorList>
            <consortium name="RefSeq"/>
        </authorList>
    </citation>
    <scope>IDENTIFICATION</scope>
    <source>
        <tissue evidence="11">Total insect</tissue>
    </source>
</reference>
<feature type="compositionally biased region" description="Polar residues" evidence="7">
    <location>
        <begin position="153"/>
        <end position="166"/>
    </location>
</feature>